<evidence type="ECO:0000259" key="6">
    <source>
        <dbReference type="SMART" id="SM01074"/>
    </source>
</evidence>
<organism evidence="7">
    <name type="scientific">marine sediment metagenome</name>
    <dbReference type="NCBI Taxonomy" id="412755"/>
    <lineage>
        <taxon>unclassified sequences</taxon>
        <taxon>metagenomes</taxon>
        <taxon>ecological metagenomes</taxon>
    </lineage>
</organism>
<dbReference type="EMBL" id="LAZR01002221">
    <property type="protein sequence ID" value="KKN32892.1"/>
    <property type="molecule type" value="Genomic_DNA"/>
</dbReference>
<evidence type="ECO:0000256" key="3">
    <source>
        <dbReference type="ARBA" id="ARBA00022741"/>
    </source>
</evidence>
<dbReference type="Pfam" id="PF22703">
    <property type="entry name" value="Cdc6_lid"/>
    <property type="match status" value="1"/>
</dbReference>
<dbReference type="Gene3D" id="1.10.10.10">
    <property type="entry name" value="Winged helix-like DNA-binding domain superfamily/Winged helix DNA-binding domain"/>
    <property type="match status" value="1"/>
</dbReference>
<dbReference type="InterPro" id="IPR003593">
    <property type="entry name" value="AAA+_ATPase"/>
</dbReference>
<evidence type="ECO:0008006" key="8">
    <source>
        <dbReference type="Google" id="ProtNLM"/>
    </source>
</evidence>
<dbReference type="InterPro" id="IPR027417">
    <property type="entry name" value="P-loop_NTPase"/>
</dbReference>
<dbReference type="HAMAP" id="MF_01407">
    <property type="entry name" value="ORC1_type_DNA_replic_protein"/>
    <property type="match status" value="1"/>
</dbReference>
<keyword evidence="3" id="KW-0547">Nucleotide-binding</keyword>
<dbReference type="SUPFAM" id="SSF52540">
    <property type="entry name" value="P-loop containing nucleoside triphosphate hydrolases"/>
    <property type="match status" value="1"/>
</dbReference>
<comment type="similarity">
    <text evidence="1">Belongs to the CDC6/cdc18 family.</text>
</comment>
<dbReference type="InterPro" id="IPR050311">
    <property type="entry name" value="ORC1/CDC6"/>
</dbReference>
<dbReference type="PANTHER" id="PTHR10763">
    <property type="entry name" value="CELL DIVISION CONTROL PROTEIN 6-RELATED"/>
    <property type="match status" value="1"/>
</dbReference>
<dbReference type="GO" id="GO:0016887">
    <property type="term" value="F:ATP hydrolysis activity"/>
    <property type="evidence" value="ECO:0007669"/>
    <property type="project" value="InterPro"/>
</dbReference>
<dbReference type="GO" id="GO:0005524">
    <property type="term" value="F:ATP binding"/>
    <property type="evidence" value="ECO:0007669"/>
    <property type="project" value="UniProtKB-KW"/>
</dbReference>
<dbReference type="InterPro" id="IPR036390">
    <property type="entry name" value="WH_DNA-bd_sf"/>
</dbReference>
<name>A0A0F9Q7C3_9ZZZZ</name>
<dbReference type="InterPro" id="IPR015163">
    <property type="entry name" value="Cdc6_C"/>
</dbReference>
<dbReference type="InterPro" id="IPR049945">
    <property type="entry name" value="AAA_22"/>
</dbReference>
<sequence>MEYFEELLRKPSIFKDESKLDITFIPKKLPHRVKELSLLSQLFLALITNPNSVSRKILITGKTGVGKTVTVKYFGKILVAISSKRDLNIKFLHVNCRKERTSYKVLNKIIRLLDSKFPKRGFSSQDLLDILIDLLNHQDLHILIALDELNYLINKNDDLIYSLTRVNEGAISGKQRISLIGIVRDIICLNNLDNSTMSTLQRNIIKFSTYSKEQIFDILKYRTNVSLHKNVISNKMIEMISDITFNSGDVRYGLNLLWRASKIADSKNLKYITTDCIRLANQDLLPFSTSDVLNYMNNEQLTFLLAIVKELGKGDKIEISLSEVLKRYYIICENTKLSPRSHSQLWIYLQEFKKNNIILINVISEGIKGRRALIKISDLSLPKLEKNIIKLLNSNGLII</sequence>
<dbReference type="Pfam" id="PF09079">
    <property type="entry name" value="WHD_Cdc6"/>
    <property type="match status" value="1"/>
</dbReference>
<accession>A0A0F9Q7C3</accession>
<dbReference type="Pfam" id="PF13401">
    <property type="entry name" value="AAA_22"/>
    <property type="match status" value="1"/>
</dbReference>
<dbReference type="InterPro" id="IPR036388">
    <property type="entry name" value="WH-like_DNA-bd_sf"/>
</dbReference>
<evidence type="ECO:0000259" key="5">
    <source>
        <dbReference type="SMART" id="SM00382"/>
    </source>
</evidence>
<dbReference type="SMART" id="SM00382">
    <property type="entry name" value="AAA"/>
    <property type="match status" value="1"/>
</dbReference>
<feature type="domain" description="Cdc6 C-terminal" evidence="6">
    <location>
        <begin position="304"/>
        <end position="388"/>
    </location>
</feature>
<protein>
    <recommendedName>
        <fullName evidence="8">Cdc6 C-terminal domain-containing protein</fullName>
    </recommendedName>
</protein>
<gene>
    <name evidence="7" type="ORF">LCGC14_0809180</name>
</gene>
<evidence type="ECO:0000256" key="1">
    <source>
        <dbReference type="ARBA" id="ARBA00006184"/>
    </source>
</evidence>
<keyword evidence="2" id="KW-0235">DNA replication</keyword>
<dbReference type="Gene3D" id="3.40.50.300">
    <property type="entry name" value="P-loop containing nucleotide triphosphate hydrolases"/>
    <property type="match status" value="1"/>
</dbReference>
<dbReference type="InterPro" id="IPR055237">
    <property type="entry name" value="Cdc6_lid"/>
</dbReference>
<dbReference type="SUPFAM" id="SSF46785">
    <property type="entry name" value="Winged helix' DNA-binding domain"/>
    <property type="match status" value="1"/>
</dbReference>
<dbReference type="SMART" id="SM01074">
    <property type="entry name" value="Cdc6_C"/>
    <property type="match status" value="1"/>
</dbReference>
<dbReference type="GO" id="GO:0006260">
    <property type="term" value="P:DNA replication"/>
    <property type="evidence" value="ECO:0007669"/>
    <property type="project" value="UniProtKB-KW"/>
</dbReference>
<dbReference type="PANTHER" id="PTHR10763:SF31">
    <property type="entry name" value="ORC1-TYPE DNA REPLICATION PROTEIN 2"/>
    <property type="match status" value="1"/>
</dbReference>
<evidence type="ECO:0000313" key="7">
    <source>
        <dbReference type="EMBL" id="KKN32892.1"/>
    </source>
</evidence>
<dbReference type="InterPro" id="IPR014277">
    <property type="entry name" value="Orc1/Cdc6_arc"/>
</dbReference>
<evidence type="ECO:0000256" key="2">
    <source>
        <dbReference type="ARBA" id="ARBA00022705"/>
    </source>
</evidence>
<dbReference type="Gene3D" id="1.10.8.60">
    <property type="match status" value="1"/>
</dbReference>
<reference evidence="7" key="1">
    <citation type="journal article" date="2015" name="Nature">
        <title>Complex archaea that bridge the gap between prokaryotes and eukaryotes.</title>
        <authorList>
            <person name="Spang A."/>
            <person name="Saw J.H."/>
            <person name="Jorgensen S.L."/>
            <person name="Zaremba-Niedzwiedzka K."/>
            <person name="Martijn J."/>
            <person name="Lind A.E."/>
            <person name="van Eijk R."/>
            <person name="Schleper C."/>
            <person name="Guy L."/>
            <person name="Ettema T.J."/>
        </authorList>
    </citation>
    <scope>NUCLEOTIDE SEQUENCE</scope>
</reference>
<evidence type="ECO:0000256" key="4">
    <source>
        <dbReference type="ARBA" id="ARBA00022840"/>
    </source>
</evidence>
<comment type="caution">
    <text evidence="7">The sequence shown here is derived from an EMBL/GenBank/DDBJ whole genome shotgun (WGS) entry which is preliminary data.</text>
</comment>
<proteinExistence type="inferred from homology"/>
<keyword evidence="4" id="KW-0067">ATP-binding</keyword>
<dbReference type="NCBIfam" id="TIGR02928">
    <property type="entry name" value="orc1/cdc6 family replication initiation protein"/>
    <property type="match status" value="1"/>
</dbReference>
<dbReference type="AlphaFoldDB" id="A0A0F9Q7C3"/>
<feature type="domain" description="AAA+ ATPase" evidence="5">
    <location>
        <begin position="53"/>
        <end position="222"/>
    </location>
</feature>